<dbReference type="GO" id="GO:0005634">
    <property type="term" value="C:nucleus"/>
    <property type="evidence" value="ECO:0007669"/>
    <property type="project" value="UniProtKB-SubCell"/>
</dbReference>
<sequence length="244" mass="29349">VMPNTYHKLCMWHMMQNALKHIRSVFNDKIEEEYDFFTTWNNMLDEYDMHTNDWLSSIFKLKEKWAFTYVRHVWSAGMKSTQLSKSFHASLKDYLKSDHNVSQFFMHFERVLKDMRYKELEAKYESCFRLVNTKISVKILIQAREVYTKKIFEDFQDQWTKQARFKSVQDINGREIQADPKLQQTCRYRSMCSIFTRISNRASESEKADNLTYLHASNLAKLVENILQLEREGDKEKEYELSPP</sequence>
<dbReference type="EMBL" id="KI536978">
    <property type="protein sequence ID" value="ESR37283.1"/>
    <property type="molecule type" value="Genomic_DNA"/>
</dbReference>
<keyword evidence="1" id="KW-0539">Nucleus</keyword>
<comment type="subcellular location">
    <subcellularLocation>
        <location evidence="1">Nucleus</location>
    </subcellularLocation>
</comment>
<gene>
    <name evidence="2" type="ORF">CICLE_v100301512mg</name>
</gene>
<dbReference type="GO" id="GO:0008270">
    <property type="term" value="F:zinc ion binding"/>
    <property type="evidence" value="ECO:0007669"/>
    <property type="project" value="UniProtKB-UniRule"/>
</dbReference>
<dbReference type="InParanoid" id="V4RRW5"/>
<comment type="similarity">
    <text evidence="1">Belongs to the FHY3/FAR1 family.</text>
</comment>
<dbReference type="PANTHER" id="PTHR31669">
    <property type="entry name" value="PROTEIN FAR1-RELATED SEQUENCE 10-RELATED"/>
    <property type="match status" value="1"/>
</dbReference>
<reference evidence="2 3" key="1">
    <citation type="submission" date="2013-10" db="EMBL/GenBank/DDBJ databases">
        <authorList>
            <consortium name="International Citrus Genome Consortium"/>
            <person name="Jenkins J."/>
            <person name="Schmutz J."/>
            <person name="Prochnik S."/>
            <person name="Rokhsar D."/>
            <person name="Gmitter F."/>
            <person name="Ollitrault P."/>
            <person name="Machado M."/>
            <person name="Talon M."/>
            <person name="Wincker P."/>
            <person name="Jaillon O."/>
            <person name="Morgante M."/>
        </authorList>
    </citation>
    <scope>NUCLEOTIDE SEQUENCE</scope>
    <source>
        <strain evidence="3">cv. Clemenules</strain>
    </source>
</reference>
<evidence type="ECO:0000313" key="3">
    <source>
        <dbReference type="Proteomes" id="UP000030687"/>
    </source>
</evidence>
<protein>
    <recommendedName>
        <fullName evidence="1">Protein FAR1-RELATED SEQUENCE</fullName>
    </recommendedName>
</protein>
<keyword evidence="1" id="KW-0863">Zinc-finger</keyword>
<dbReference type="Proteomes" id="UP000030687">
    <property type="component" value="Unassembled WGS sequence"/>
</dbReference>
<evidence type="ECO:0000256" key="1">
    <source>
        <dbReference type="RuleBase" id="RU367018"/>
    </source>
</evidence>
<dbReference type="InterPro" id="IPR031052">
    <property type="entry name" value="FHY3/FAR1"/>
</dbReference>
<keyword evidence="3" id="KW-1185">Reference proteome</keyword>
<keyword evidence="1" id="KW-0479">Metal-binding</keyword>
<proteinExistence type="inferred from homology"/>
<dbReference type="eggNOG" id="ENOG502RNT3">
    <property type="taxonomic scope" value="Eukaryota"/>
</dbReference>
<name>V4RRW5_CITCL</name>
<dbReference type="AlphaFoldDB" id="V4RRW5"/>
<keyword evidence="1" id="KW-0862">Zinc</keyword>
<dbReference type="PANTHER" id="PTHR31669:SF299">
    <property type="entry name" value="PROTEIN FAR1-RELATED SEQUENCE"/>
    <property type="match status" value="1"/>
</dbReference>
<comment type="function">
    <text evidence="1">Putative transcription activator involved in regulating light control of development.</text>
</comment>
<accession>V4RRW5</accession>
<dbReference type="STRING" id="85681.V4RRW5"/>
<dbReference type="KEGG" id="cic:CICLE_v100301512m"/>
<organism evidence="2 3">
    <name type="scientific">Citrus clementina</name>
    <name type="common">Clementine</name>
    <name type="synonym">Citrus deliciosa x Citrus sinensis</name>
    <dbReference type="NCBI Taxonomy" id="85681"/>
    <lineage>
        <taxon>Eukaryota</taxon>
        <taxon>Viridiplantae</taxon>
        <taxon>Streptophyta</taxon>
        <taxon>Embryophyta</taxon>
        <taxon>Tracheophyta</taxon>
        <taxon>Spermatophyta</taxon>
        <taxon>Magnoliopsida</taxon>
        <taxon>eudicotyledons</taxon>
        <taxon>Gunneridae</taxon>
        <taxon>Pentapetalae</taxon>
        <taxon>rosids</taxon>
        <taxon>malvids</taxon>
        <taxon>Sapindales</taxon>
        <taxon>Rutaceae</taxon>
        <taxon>Aurantioideae</taxon>
        <taxon>Citrus</taxon>
    </lineage>
</organism>
<dbReference type="GO" id="GO:0006355">
    <property type="term" value="P:regulation of DNA-templated transcription"/>
    <property type="evidence" value="ECO:0007669"/>
    <property type="project" value="UniProtKB-UniRule"/>
</dbReference>
<feature type="non-terminal residue" evidence="2">
    <location>
        <position position="1"/>
    </location>
</feature>
<dbReference type="Gramene" id="ESR37283">
    <property type="protein sequence ID" value="ESR37283"/>
    <property type="gene ID" value="CICLE_v100301512mg"/>
</dbReference>
<evidence type="ECO:0000313" key="2">
    <source>
        <dbReference type="EMBL" id="ESR37283.1"/>
    </source>
</evidence>
<dbReference type="OMA" id="QDINGRE"/>